<dbReference type="SMART" id="SM01268">
    <property type="entry name" value="BTD"/>
    <property type="match status" value="1"/>
</dbReference>
<dbReference type="InterPro" id="IPR040159">
    <property type="entry name" value="CLS_fam"/>
</dbReference>
<evidence type="ECO:0000259" key="9">
    <source>
        <dbReference type="SMART" id="SM01268"/>
    </source>
</evidence>
<dbReference type="GO" id="GO:0001228">
    <property type="term" value="F:DNA-binding transcription activator activity, RNA polymerase II-specific"/>
    <property type="evidence" value="ECO:0007669"/>
    <property type="project" value="InterPro"/>
</dbReference>
<feature type="domain" description="RBP-J/Cbf11/Cbf12 DNA binding" evidence="8">
    <location>
        <begin position="18"/>
        <end position="166"/>
    </location>
</feature>
<evidence type="ECO:0000256" key="6">
    <source>
        <dbReference type="ARBA" id="ARBA00023242"/>
    </source>
</evidence>
<reference evidence="10" key="1">
    <citation type="submission" date="2020-04" db="EMBL/GenBank/DDBJ databases">
        <title>Analysis of mating type loci in Filobasidium floriforme.</title>
        <authorList>
            <person name="Nowrousian M."/>
        </authorList>
    </citation>
    <scope>NUCLEOTIDE SEQUENCE</scope>
    <source>
        <strain evidence="10">CBS 6242</strain>
    </source>
</reference>
<comment type="caution">
    <text evidence="10">The sequence shown here is derived from an EMBL/GenBank/DDBJ whole genome shotgun (WGS) entry which is preliminary data.</text>
</comment>
<keyword evidence="6" id="KW-0539">Nucleus</keyword>
<dbReference type="Gene3D" id="2.60.40.10">
    <property type="entry name" value="Immunoglobulins"/>
    <property type="match status" value="1"/>
</dbReference>
<evidence type="ECO:0000256" key="4">
    <source>
        <dbReference type="ARBA" id="ARBA00023125"/>
    </source>
</evidence>
<dbReference type="SUPFAM" id="SSF49417">
    <property type="entry name" value="p53-like transcription factors"/>
    <property type="match status" value="1"/>
</dbReference>
<dbReference type="Proteomes" id="UP000812966">
    <property type="component" value="Unassembled WGS sequence"/>
</dbReference>
<dbReference type="EMBL" id="JABELV010000026">
    <property type="protein sequence ID" value="KAG7562749.1"/>
    <property type="molecule type" value="Genomic_DNA"/>
</dbReference>
<feature type="compositionally biased region" description="Low complexity" evidence="7">
    <location>
        <begin position="420"/>
        <end position="435"/>
    </location>
</feature>
<dbReference type="InterPro" id="IPR013783">
    <property type="entry name" value="Ig-like_fold"/>
</dbReference>
<feature type="compositionally biased region" description="Low complexity" evidence="7">
    <location>
        <begin position="393"/>
        <end position="405"/>
    </location>
</feature>
<evidence type="ECO:0000256" key="7">
    <source>
        <dbReference type="SAM" id="MobiDB-lite"/>
    </source>
</evidence>
<keyword evidence="3" id="KW-0805">Transcription regulation</keyword>
<dbReference type="GO" id="GO:0005634">
    <property type="term" value="C:nucleus"/>
    <property type="evidence" value="ECO:0007669"/>
    <property type="project" value="UniProtKB-SubCell"/>
</dbReference>
<feature type="compositionally biased region" description="Low complexity" evidence="7">
    <location>
        <begin position="505"/>
        <end position="514"/>
    </location>
</feature>
<comment type="subcellular location">
    <subcellularLocation>
        <location evidence="1">Nucleus</location>
    </subcellularLocation>
</comment>
<dbReference type="AlphaFoldDB" id="A0A8K0JP74"/>
<dbReference type="InterPro" id="IPR036358">
    <property type="entry name" value="BTD_sf"/>
</dbReference>
<evidence type="ECO:0000313" key="10">
    <source>
        <dbReference type="EMBL" id="KAG7562749.1"/>
    </source>
</evidence>
<evidence type="ECO:0000313" key="11">
    <source>
        <dbReference type="Proteomes" id="UP000812966"/>
    </source>
</evidence>
<dbReference type="Gene3D" id="2.80.10.50">
    <property type="match status" value="1"/>
</dbReference>
<feature type="domain" description="Beta-trefoil DNA-binding" evidence="9">
    <location>
        <begin position="167"/>
        <end position="514"/>
    </location>
</feature>
<evidence type="ECO:0000256" key="5">
    <source>
        <dbReference type="ARBA" id="ARBA00023163"/>
    </source>
</evidence>
<comment type="similarity">
    <text evidence="2">Belongs to the Su(H) family.</text>
</comment>
<evidence type="ECO:0000259" key="8">
    <source>
        <dbReference type="SMART" id="SM01267"/>
    </source>
</evidence>
<protein>
    <submittedName>
        <fullName evidence="10">Uncharacterized protein</fullName>
    </submittedName>
</protein>
<dbReference type="Pfam" id="PF20144">
    <property type="entry name" value="TIG_SUH"/>
    <property type="match status" value="1"/>
</dbReference>
<dbReference type="PANTHER" id="PTHR10665">
    <property type="entry name" value="RECOMBINING BINDING PROTEIN SUPPRESSOR OF HAIRLESS"/>
    <property type="match status" value="1"/>
</dbReference>
<organism evidence="10 11">
    <name type="scientific">Filobasidium floriforme</name>
    <dbReference type="NCBI Taxonomy" id="5210"/>
    <lineage>
        <taxon>Eukaryota</taxon>
        <taxon>Fungi</taxon>
        <taxon>Dikarya</taxon>
        <taxon>Basidiomycota</taxon>
        <taxon>Agaricomycotina</taxon>
        <taxon>Tremellomycetes</taxon>
        <taxon>Filobasidiales</taxon>
        <taxon>Filobasidiaceae</taxon>
        <taxon>Filobasidium</taxon>
    </lineage>
</organism>
<feature type="region of interest" description="Disordered" evidence="7">
    <location>
        <begin position="378"/>
        <end position="530"/>
    </location>
</feature>
<keyword evidence="11" id="KW-1185">Reference proteome</keyword>
<feature type="compositionally biased region" description="Polar residues" evidence="7">
    <location>
        <begin position="493"/>
        <end position="504"/>
    </location>
</feature>
<dbReference type="OrthoDB" id="5600360at2759"/>
<keyword evidence="4" id="KW-0238">DNA-binding</keyword>
<keyword evidence="5" id="KW-0804">Transcription</keyword>
<dbReference type="InterPro" id="IPR015351">
    <property type="entry name" value="RBP-J/Cbf11/Cbf12_DNA-bd"/>
</dbReference>
<dbReference type="Pfam" id="PF09270">
    <property type="entry name" value="BTD"/>
    <property type="match status" value="1"/>
</dbReference>
<dbReference type="GO" id="GO:0000978">
    <property type="term" value="F:RNA polymerase II cis-regulatory region sequence-specific DNA binding"/>
    <property type="evidence" value="ECO:0007669"/>
    <property type="project" value="InterPro"/>
</dbReference>
<name>A0A8K0JP74_9TREE</name>
<dbReference type="SUPFAM" id="SSF110217">
    <property type="entry name" value="DNA-binding protein LAG-1 (CSL)"/>
    <property type="match status" value="1"/>
</dbReference>
<sequence length="684" mass="74039">MPLENASWSSIRLELHKRVMGPRRVRFICPPPVAVLHGRTWWTKKSNTLQSAPVINISITDEARAPDVRSSWHTTSNRYLEEPIDFGFPNGEAAFIGKACGKALHISDTPARKAKASVQAMITIMSAAGESSGSTGPRPVIGTFESKPITIVSKPSKKRQNTKNSELFLQHGTPVSLYNRIRSQTSSTKFLSVATDITRHLGSDGKAIPTHSGMKRTDPAFVADQASWDPLLIWLVDPQAHDRPPVPVSGREAWDGYPPPADVIKPPDNVPVPVICYNNTIRLQCPATGLTSPMLVVRRVDNGTTAYGGEAVRRDGYQGKCAPGELPGEPVSQLHKIALELYALPNIPNLPVYGQDFRYSGQWMTAEKDRIEYRLGKTARTMAPENAPPTPRSRPGSASSLPSSPNIHLTGLKPLTSRATGPVTPTTMTTTLPNTFGSNGQEFLGGGLARQPSMTQGFGSAGTPYGVSESPSRENRAETSGPGPTRRRRTSSNASVSSRNTLGLSSSMKSSTMSPPAPPKPMRTISGEASPSSEATRWFVELAETATWTIVGAETKAYTFWVNPDLQIESPVTPMPSAEQCAQPGQTIDTGRRHMVTTSSMSTLPQATLYGGGFTKDHEGNPTYTVWWGTEPAEENEFKCPEVMCASVPRTPPARSGRPNNRLPICLVRQDGMVAVPTGLTWTR</sequence>
<proteinExistence type="inferred from homology"/>
<evidence type="ECO:0000256" key="2">
    <source>
        <dbReference type="ARBA" id="ARBA00009704"/>
    </source>
</evidence>
<accession>A0A8K0JP74</accession>
<dbReference type="InterPro" id="IPR008967">
    <property type="entry name" value="p53-like_TF_DNA-bd_sf"/>
</dbReference>
<dbReference type="SMART" id="SM01267">
    <property type="entry name" value="LAG1_DNAbind"/>
    <property type="match status" value="1"/>
</dbReference>
<evidence type="ECO:0000256" key="3">
    <source>
        <dbReference type="ARBA" id="ARBA00023015"/>
    </source>
</evidence>
<dbReference type="Pfam" id="PF09271">
    <property type="entry name" value="LAG1-DNAbind"/>
    <property type="match status" value="1"/>
</dbReference>
<dbReference type="InterPro" id="IPR015350">
    <property type="entry name" value="Beta-trefoil_DNA-bd_dom"/>
</dbReference>
<gene>
    <name evidence="10" type="ORF">FFLO_01810</name>
</gene>
<dbReference type="InterPro" id="IPR038007">
    <property type="entry name" value="RBP-Jkappa_IPT"/>
</dbReference>
<evidence type="ECO:0000256" key="1">
    <source>
        <dbReference type="ARBA" id="ARBA00004123"/>
    </source>
</evidence>